<dbReference type="Pfam" id="PF01966">
    <property type="entry name" value="HD"/>
    <property type="match status" value="1"/>
</dbReference>
<dbReference type="GO" id="GO:0016020">
    <property type="term" value="C:membrane"/>
    <property type="evidence" value="ECO:0007669"/>
    <property type="project" value="InterPro"/>
</dbReference>
<dbReference type="PROSITE" id="PS50885">
    <property type="entry name" value="HAMP"/>
    <property type="match status" value="1"/>
</dbReference>
<dbReference type="InterPro" id="IPR029016">
    <property type="entry name" value="GAF-like_dom_sf"/>
</dbReference>
<gene>
    <name evidence="4" type="ORF">KC729_12045</name>
</gene>
<dbReference type="PANTHER" id="PTHR43155:SF2">
    <property type="entry name" value="CYCLIC DI-GMP PHOSPHODIESTERASE PA4108"/>
    <property type="match status" value="1"/>
</dbReference>
<protein>
    <submittedName>
        <fullName evidence="4">HAMP domain-containing protein</fullName>
    </submittedName>
</protein>
<dbReference type="Pfam" id="PF01590">
    <property type="entry name" value="GAF"/>
    <property type="match status" value="1"/>
</dbReference>
<dbReference type="SMART" id="SM00304">
    <property type="entry name" value="HAMP"/>
    <property type="match status" value="1"/>
</dbReference>
<keyword evidence="1" id="KW-0812">Transmembrane</keyword>
<sequence>MRFRARLPQIRWMQDTESLRGHPVESRVAQRVFSLFLVCSFAPVLALSTIVFLQVRSELKHQAESHLHGQSKGAGMAIADRLRVLDGQLASIEGSIERIGTLPPIGNLSAQDEPQSLAGIALLAGDGQVLQSEGRLGVIPPLDADDRAHLDGGRACLLSRARPDDRSVLYLFRKLESAAQAAAARTRPAEPGATPAGADRRVDVPVYLTARLDPDYLFSGEGFVSPPIELFALDKGGNLVFSSTGEIPEEELREAGYGTQSAGRFEWKNGDVDLFGAYWTLFMGYDFNTQWTLVHSEPRADVFAPLDRFRLVFILVMLLTFLVVISLSLMQIRRQLVPLHQLQTATRSLARGDLASRVSIRTNDEFAQLGSAFNQMATSIERSFDVIRSSNEIGISLTREKDVQRLLELVAEGAQHIVDADGAVIYIVTDEERLVPCVARVRSLALDRLSELEGVAGEEDRPLEASLAKVQDLHGSMIRRGDASDLPGKRLLQRLEQTHAYQVRDVLSIPLRDHDDEFIGVMQLINPRREGSEGGFSEEAVSAAESLASQCAVALTKSRLLDGFKGLFEGLTDLIATAIDEKSPYTYGHCQRVPVLTMMIAEAACQVQEGPFRDYTLTDDELYELKVAALLHDCGKVVTPVHVVDKATKLETIHDRIDLVATRFEIARRDREIARLRSNPSAPADPALTPPVPDPDMSVEAWQEQLEADLAFLRHSNFGSEFMPPPERERVQQIADRYQIAGPDGGLRPILTQDEVYNLTIPKGTLTNEERGVINEHVVATVKMLEKLPYPKKLRNVPFLAGAHHEKIDGSGYPDGLKGDDLPIRAQIIGLADIFEALTAKDRPYKPGRTLQEALGILGKMMEQGQIDKTLFDLFVGQKLHLVYARDYLEPAQIDIADPDFPDLGAAQAA</sequence>
<dbReference type="SUPFAM" id="SSF55781">
    <property type="entry name" value="GAF domain-like"/>
    <property type="match status" value="1"/>
</dbReference>
<feature type="transmembrane region" description="Helical" evidence="1">
    <location>
        <begin position="309"/>
        <end position="330"/>
    </location>
</feature>
<dbReference type="GO" id="GO:0007165">
    <property type="term" value="P:signal transduction"/>
    <property type="evidence" value="ECO:0007669"/>
    <property type="project" value="InterPro"/>
</dbReference>
<reference evidence="4" key="1">
    <citation type="submission" date="2020-04" db="EMBL/GenBank/DDBJ databases">
        <authorList>
            <person name="Zhang T."/>
        </authorList>
    </citation>
    <scope>NUCLEOTIDE SEQUENCE</scope>
    <source>
        <strain evidence="4">HKST-UBA01</strain>
    </source>
</reference>
<dbReference type="Pfam" id="PF00672">
    <property type="entry name" value="HAMP"/>
    <property type="match status" value="1"/>
</dbReference>
<dbReference type="PANTHER" id="PTHR43155">
    <property type="entry name" value="CYCLIC DI-GMP PHOSPHODIESTERASE PA4108-RELATED"/>
    <property type="match status" value="1"/>
</dbReference>
<dbReference type="CDD" id="cd00077">
    <property type="entry name" value="HDc"/>
    <property type="match status" value="1"/>
</dbReference>
<dbReference type="Gene3D" id="3.30.450.40">
    <property type="match status" value="1"/>
</dbReference>
<dbReference type="SUPFAM" id="SSF158472">
    <property type="entry name" value="HAMP domain-like"/>
    <property type="match status" value="1"/>
</dbReference>
<dbReference type="AlphaFoldDB" id="A0A956LZK0"/>
<name>A0A956LZK0_UNCEI</name>
<comment type="caution">
    <text evidence="4">The sequence shown here is derived from an EMBL/GenBank/DDBJ whole genome shotgun (WGS) entry which is preliminary data.</text>
</comment>
<dbReference type="InterPro" id="IPR003018">
    <property type="entry name" value="GAF"/>
</dbReference>
<feature type="domain" description="HD-GYP" evidence="3">
    <location>
        <begin position="675"/>
        <end position="891"/>
    </location>
</feature>
<dbReference type="Gene3D" id="6.10.340.10">
    <property type="match status" value="1"/>
</dbReference>
<dbReference type="Pfam" id="PF13487">
    <property type="entry name" value="HD_5"/>
    <property type="match status" value="1"/>
</dbReference>
<keyword evidence="1" id="KW-1133">Transmembrane helix</keyword>
<dbReference type="InterPro" id="IPR006674">
    <property type="entry name" value="HD_domain"/>
</dbReference>
<evidence type="ECO:0000256" key="1">
    <source>
        <dbReference type="SAM" id="Phobius"/>
    </source>
</evidence>
<dbReference type="CDD" id="cd06225">
    <property type="entry name" value="HAMP"/>
    <property type="match status" value="1"/>
</dbReference>
<organism evidence="4 5">
    <name type="scientific">Eiseniibacteriota bacterium</name>
    <dbReference type="NCBI Taxonomy" id="2212470"/>
    <lineage>
        <taxon>Bacteria</taxon>
        <taxon>Candidatus Eiseniibacteriota</taxon>
    </lineage>
</organism>
<proteinExistence type="predicted"/>
<dbReference type="InterPro" id="IPR037522">
    <property type="entry name" value="HD_GYP_dom"/>
</dbReference>
<evidence type="ECO:0000259" key="2">
    <source>
        <dbReference type="PROSITE" id="PS50885"/>
    </source>
</evidence>
<dbReference type="EMBL" id="JAGQHR010000375">
    <property type="protein sequence ID" value="MCA9728409.1"/>
    <property type="molecule type" value="Genomic_DNA"/>
</dbReference>
<evidence type="ECO:0000313" key="4">
    <source>
        <dbReference type="EMBL" id="MCA9728409.1"/>
    </source>
</evidence>
<evidence type="ECO:0000259" key="3">
    <source>
        <dbReference type="PROSITE" id="PS51832"/>
    </source>
</evidence>
<dbReference type="PROSITE" id="PS51832">
    <property type="entry name" value="HD_GYP"/>
    <property type="match status" value="1"/>
</dbReference>
<dbReference type="SMART" id="SM00471">
    <property type="entry name" value="HDc"/>
    <property type="match status" value="1"/>
</dbReference>
<evidence type="ECO:0000313" key="5">
    <source>
        <dbReference type="Proteomes" id="UP000697710"/>
    </source>
</evidence>
<dbReference type="Gene3D" id="1.10.3210.10">
    <property type="entry name" value="Hypothetical protein af1432"/>
    <property type="match status" value="2"/>
</dbReference>
<dbReference type="SUPFAM" id="SSF109604">
    <property type="entry name" value="HD-domain/PDEase-like"/>
    <property type="match status" value="2"/>
</dbReference>
<reference evidence="4" key="2">
    <citation type="journal article" date="2021" name="Microbiome">
        <title>Successional dynamics and alternative stable states in a saline activated sludge microbial community over 9 years.</title>
        <authorList>
            <person name="Wang Y."/>
            <person name="Ye J."/>
            <person name="Ju F."/>
            <person name="Liu L."/>
            <person name="Boyd J.A."/>
            <person name="Deng Y."/>
            <person name="Parks D.H."/>
            <person name="Jiang X."/>
            <person name="Yin X."/>
            <person name="Woodcroft B.J."/>
            <person name="Tyson G.W."/>
            <person name="Hugenholtz P."/>
            <person name="Polz M.F."/>
            <person name="Zhang T."/>
        </authorList>
    </citation>
    <scope>NUCLEOTIDE SEQUENCE</scope>
    <source>
        <strain evidence="4">HKST-UBA01</strain>
    </source>
</reference>
<accession>A0A956LZK0</accession>
<keyword evidence="1" id="KW-0472">Membrane</keyword>
<dbReference type="InterPro" id="IPR003660">
    <property type="entry name" value="HAMP_dom"/>
</dbReference>
<dbReference type="SMART" id="SM00065">
    <property type="entry name" value="GAF"/>
    <property type="match status" value="1"/>
</dbReference>
<feature type="transmembrane region" description="Helical" evidence="1">
    <location>
        <begin position="32"/>
        <end position="53"/>
    </location>
</feature>
<feature type="domain" description="HAMP" evidence="2">
    <location>
        <begin position="333"/>
        <end position="385"/>
    </location>
</feature>
<dbReference type="Proteomes" id="UP000697710">
    <property type="component" value="Unassembled WGS sequence"/>
</dbReference>
<dbReference type="InterPro" id="IPR003607">
    <property type="entry name" value="HD/PDEase_dom"/>
</dbReference>